<dbReference type="NCBIfam" id="NF033579">
    <property type="entry name" value="transpos_IS5_2"/>
    <property type="match status" value="1"/>
</dbReference>
<name>A0A248UMI0_9HYPH</name>
<evidence type="ECO:0000259" key="1">
    <source>
        <dbReference type="Pfam" id="PF13737"/>
    </source>
</evidence>
<dbReference type="OrthoDB" id="8451553at2"/>
<dbReference type="Pfam" id="PF13737">
    <property type="entry name" value="DDE_Tnp_1_5"/>
    <property type="match status" value="1"/>
</dbReference>
<geneLocation type="plasmid" evidence="2 3">
    <name>unnamed1</name>
</geneLocation>
<dbReference type="RefSeq" id="WP_095448743.1">
    <property type="nucleotide sequence ID" value="NZ_CP022605.1"/>
</dbReference>
<sequence>MPFKHHSACRHRISRQKFKVMNWAEYEAGLRQRGSITFWITDAAIAGWLAPRRKTPGGQPRYSDLAIEATLICGIVFHQPLRQSEGLMTSLLQLMNIDLPVPDHTTLSRRCSDLAVSKTARHDYVNVNKEPIHILVDSTGLKVYGAGQWPEDKHGCKSPRKWRKLHLAIDADSGEIIAETLSDQNTSDISQVPDLLGQIEQPIASFMGDGAYDSDRTYQALHSHSPGISIIVPPRVRKLRTNTYGPPDQRNWHSYTIAEHGRMKWQEITDYGKRANAETTMSRYKSVNGPRLSSRKFANQQTEIKLGCSILNRMLICARPKSVRVKAEIA</sequence>
<dbReference type="AlphaFoldDB" id="A0A248UMI0"/>
<accession>A0A248UMI0</accession>
<organism evidence="2 3">
    <name type="scientific">Ochrobactrum quorumnocens</name>
    <dbReference type="NCBI Taxonomy" id="271865"/>
    <lineage>
        <taxon>Bacteria</taxon>
        <taxon>Pseudomonadati</taxon>
        <taxon>Pseudomonadota</taxon>
        <taxon>Alphaproteobacteria</taxon>
        <taxon>Hyphomicrobiales</taxon>
        <taxon>Brucellaceae</taxon>
        <taxon>Brucella/Ochrobactrum group</taxon>
        <taxon>Ochrobactrum</taxon>
    </lineage>
</organism>
<dbReference type="KEGG" id="och:CES85_3721"/>
<evidence type="ECO:0000313" key="2">
    <source>
        <dbReference type="EMBL" id="ASV88057.1"/>
    </source>
</evidence>
<evidence type="ECO:0000313" key="3">
    <source>
        <dbReference type="Proteomes" id="UP000215256"/>
    </source>
</evidence>
<gene>
    <name evidence="2" type="ORF">CES85_3721</name>
</gene>
<dbReference type="PANTHER" id="PTHR34631">
    <property type="match status" value="1"/>
</dbReference>
<dbReference type="Proteomes" id="UP000215256">
    <property type="component" value="Plasmid unnamed1"/>
</dbReference>
<dbReference type="InterPro" id="IPR053172">
    <property type="entry name" value="Tn903_transposase"/>
</dbReference>
<proteinExistence type="predicted"/>
<feature type="domain" description="Transposase DDE" evidence="1">
    <location>
        <begin position="32"/>
        <end position="145"/>
    </location>
</feature>
<dbReference type="InterPro" id="IPR025668">
    <property type="entry name" value="Tnp_DDE_dom"/>
</dbReference>
<reference evidence="2 3" key="1">
    <citation type="submission" date="2017-07" db="EMBL/GenBank/DDBJ databases">
        <title>Phylogenetic study on the rhizospheric bacterium Ochrobactrum sp. A44.</title>
        <authorList>
            <person name="Krzyzanowska D.M."/>
            <person name="Ossowicki A."/>
            <person name="Rajewska M."/>
            <person name="Maciag T."/>
            <person name="Kaczynski Z."/>
            <person name="Czerwicka M."/>
            <person name="Jafra S."/>
        </authorList>
    </citation>
    <scope>NUCLEOTIDE SEQUENCE [LARGE SCALE GENOMIC DNA]</scope>
    <source>
        <strain evidence="2 3">A44</strain>
        <plasmid evidence="2 3">unnamed1</plasmid>
    </source>
</reference>
<keyword evidence="2" id="KW-0614">Plasmid</keyword>
<dbReference type="PANTHER" id="PTHR34631:SF3">
    <property type="entry name" value="ISSOD12 TRANSPOSASE TNPA_ISSOD12"/>
    <property type="match status" value="1"/>
</dbReference>
<dbReference type="EMBL" id="CP022605">
    <property type="protein sequence ID" value="ASV88057.1"/>
    <property type="molecule type" value="Genomic_DNA"/>
</dbReference>
<dbReference type="InterPro" id="IPR053520">
    <property type="entry name" value="Transposase_Tn903"/>
</dbReference>
<protein>
    <submittedName>
        <fullName evidence="2">Transposase DDE domain protein</fullName>
    </submittedName>
</protein>